<feature type="domain" description="CR-type" evidence="15">
    <location>
        <begin position="390"/>
        <end position="474"/>
    </location>
</feature>
<comment type="subcellular location">
    <subcellularLocation>
        <location evidence="1">Membrane</location>
        <topology evidence="1">Lipid-anchor</topology>
    </subcellularLocation>
</comment>
<keyword evidence="9" id="KW-0472">Membrane</keyword>
<organism evidence="16 17">
    <name type="scientific">Ladona fulva</name>
    <name type="common">Scarce chaser dragonfly</name>
    <name type="synonym">Libellula fulva</name>
    <dbReference type="NCBI Taxonomy" id="123851"/>
    <lineage>
        <taxon>Eukaryota</taxon>
        <taxon>Metazoa</taxon>
        <taxon>Ecdysozoa</taxon>
        <taxon>Arthropoda</taxon>
        <taxon>Hexapoda</taxon>
        <taxon>Insecta</taxon>
        <taxon>Pterygota</taxon>
        <taxon>Palaeoptera</taxon>
        <taxon>Odonata</taxon>
        <taxon>Epiprocta</taxon>
        <taxon>Anisoptera</taxon>
        <taxon>Libelluloidea</taxon>
        <taxon>Libellulidae</taxon>
        <taxon>Ladona</taxon>
    </lineage>
</organism>
<dbReference type="GO" id="GO:0051082">
    <property type="term" value="F:unfolded protein binding"/>
    <property type="evidence" value="ECO:0007669"/>
    <property type="project" value="InterPro"/>
</dbReference>
<evidence type="ECO:0000256" key="13">
    <source>
        <dbReference type="SAM" id="MobiDB-lite"/>
    </source>
</evidence>
<evidence type="ECO:0000256" key="10">
    <source>
        <dbReference type="ARBA" id="ARBA00023288"/>
    </source>
</evidence>
<feature type="region of interest" description="Disordered" evidence="13">
    <location>
        <begin position="633"/>
        <end position="665"/>
    </location>
</feature>
<protein>
    <submittedName>
        <fullName evidence="16">Uncharacterized protein</fullName>
    </submittedName>
</protein>
<dbReference type="PROSITE" id="PS51188">
    <property type="entry name" value="ZF_CR"/>
    <property type="match status" value="1"/>
</dbReference>
<dbReference type="Proteomes" id="UP000792457">
    <property type="component" value="Unassembled WGS sequence"/>
</dbReference>
<sequence length="665" mass="74542">MWDGMEKRIELERRGQPPGSVLDLNLDNCRSTSIIGLTDEFSNLRSLSLINVGLISLRGFPKLPNLVKIELSDNRISGGLYHLHGSPKLVHINLGGNRISDFEALEPLKEFKHLKCLDLFANNIECYKEKVFNLLPSLVYLDGLDREEKEMTTDDEEVNGIEDESDSEESSSSSVDGEDSDGGSVNKYDDYDLEKVYDPDLTDESDNEDYDGEGVEEEDDDDFDEDEEEYSNVNDEEQEEEEEAAPASASEEDSSPRGKKRKHEDAEEGQDDTKFYDILGVKPNATNEELKKAYKKLALKYHPDKNPTEGEKFKQISQAYEVLSNPEKRALYDRGGEKALKEGGGGGFSAPMDIFDMFFGGGLGGRQRRERRGGNLIHKLSVSLEELYKGAVRKLALQKKVICEKCEGRGGRKGAVETCSVCRGTGMQIHTQHLGPNMIQQIQSMCTECHGQGERISPKDRCKTCAGEKVVRERKILEVHVDKGMVDGQKVVFSGEGDQEPGLEPGDIVIVLDEKEHDVFKRSGNDLIMRMNIELVESLCGFQRVIKTLDDRELLITSLPGNVTKHGDVKCILSEGMPQYKNPFEKGRLIIQFFANFPTSIPGELIPRLENCLPSRPEIIIPDGAEECMLEDLDPEQEARRQEYKNVYDEDEMGNGPSKVNCQSS</sequence>
<feature type="compositionally biased region" description="Basic and acidic residues" evidence="13">
    <location>
        <begin position="637"/>
        <end position="648"/>
    </location>
</feature>
<dbReference type="GO" id="GO:0009408">
    <property type="term" value="P:response to heat"/>
    <property type="evidence" value="ECO:0007669"/>
    <property type="project" value="InterPro"/>
</dbReference>
<evidence type="ECO:0000256" key="9">
    <source>
        <dbReference type="ARBA" id="ARBA00023136"/>
    </source>
</evidence>
<evidence type="ECO:0000256" key="4">
    <source>
        <dbReference type="ARBA" id="ARBA00022614"/>
    </source>
</evidence>
<dbReference type="Gene3D" id="3.80.10.10">
    <property type="entry name" value="Ribonuclease Inhibitor"/>
    <property type="match status" value="1"/>
</dbReference>
<feature type="compositionally biased region" description="Acidic residues" evidence="13">
    <location>
        <begin position="153"/>
        <end position="169"/>
    </location>
</feature>
<keyword evidence="2" id="KW-0488">Methylation</keyword>
<dbReference type="GO" id="GO:0006457">
    <property type="term" value="P:protein folding"/>
    <property type="evidence" value="ECO:0007669"/>
    <property type="project" value="InterPro"/>
</dbReference>
<dbReference type="InterPro" id="IPR018253">
    <property type="entry name" value="DnaJ_domain_CS"/>
</dbReference>
<dbReference type="SUPFAM" id="SSF49493">
    <property type="entry name" value="HSP40/DnaJ peptide-binding domain"/>
    <property type="match status" value="2"/>
</dbReference>
<evidence type="ECO:0000259" key="15">
    <source>
        <dbReference type="PROSITE" id="PS51188"/>
    </source>
</evidence>
<evidence type="ECO:0000256" key="6">
    <source>
        <dbReference type="ARBA" id="ARBA00022737"/>
    </source>
</evidence>
<keyword evidence="17" id="KW-1185">Reference proteome</keyword>
<evidence type="ECO:0000256" key="11">
    <source>
        <dbReference type="ARBA" id="ARBA00025777"/>
    </source>
</evidence>
<keyword evidence="5 12" id="KW-0479">Metal-binding</keyword>
<dbReference type="GO" id="GO:0030544">
    <property type="term" value="F:Hsp70 protein binding"/>
    <property type="evidence" value="ECO:0007669"/>
    <property type="project" value="InterPro"/>
</dbReference>
<dbReference type="CDD" id="cd10747">
    <property type="entry name" value="DnaJ_C"/>
    <property type="match status" value="1"/>
</dbReference>
<dbReference type="InterPro" id="IPR032675">
    <property type="entry name" value="LRR_dom_sf"/>
</dbReference>
<evidence type="ECO:0000259" key="14">
    <source>
        <dbReference type="PROSITE" id="PS50076"/>
    </source>
</evidence>
<proteinExistence type="inferred from homology"/>
<feature type="region of interest" description="Disordered" evidence="13">
    <location>
        <begin position="149"/>
        <end position="274"/>
    </location>
</feature>
<dbReference type="PROSITE" id="PS00636">
    <property type="entry name" value="DNAJ_1"/>
    <property type="match status" value="1"/>
</dbReference>
<dbReference type="InterPro" id="IPR001623">
    <property type="entry name" value="DnaJ_domain"/>
</dbReference>
<comment type="similarity">
    <text evidence="11">Belongs to the ANP32 family.</text>
</comment>
<evidence type="ECO:0000256" key="1">
    <source>
        <dbReference type="ARBA" id="ARBA00004635"/>
    </source>
</evidence>
<dbReference type="Gene3D" id="1.10.287.110">
    <property type="entry name" value="DnaJ domain"/>
    <property type="match status" value="1"/>
</dbReference>
<dbReference type="GO" id="GO:0008270">
    <property type="term" value="F:zinc ion binding"/>
    <property type="evidence" value="ECO:0007669"/>
    <property type="project" value="UniProtKB-KW"/>
</dbReference>
<dbReference type="EMBL" id="KZ308286">
    <property type="protein sequence ID" value="KAG8226542.1"/>
    <property type="molecule type" value="Genomic_DNA"/>
</dbReference>
<evidence type="ECO:0000313" key="16">
    <source>
        <dbReference type="EMBL" id="KAG8226542.1"/>
    </source>
</evidence>
<dbReference type="CDD" id="cd10719">
    <property type="entry name" value="DnaJ_zf"/>
    <property type="match status" value="1"/>
</dbReference>
<feature type="compositionally biased region" description="Acidic residues" evidence="13">
    <location>
        <begin position="200"/>
        <end position="244"/>
    </location>
</feature>
<keyword evidence="8 12" id="KW-0862">Zinc</keyword>
<dbReference type="Gene3D" id="2.10.230.10">
    <property type="entry name" value="Heat shock protein DnaJ, cysteine-rich domain"/>
    <property type="match status" value="1"/>
</dbReference>
<gene>
    <name evidence="16" type="ORF">J437_LFUL007883</name>
</gene>
<evidence type="ECO:0000256" key="2">
    <source>
        <dbReference type="ARBA" id="ARBA00022481"/>
    </source>
</evidence>
<dbReference type="OrthoDB" id="550424at2759"/>
<evidence type="ECO:0000256" key="5">
    <source>
        <dbReference type="ARBA" id="ARBA00022723"/>
    </source>
</evidence>
<dbReference type="AlphaFoldDB" id="A0A8K0K2P0"/>
<dbReference type="GO" id="GO:0005524">
    <property type="term" value="F:ATP binding"/>
    <property type="evidence" value="ECO:0007669"/>
    <property type="project" value="InterPro"/>
</dbReference>
<evidence type="ECO:0000256" key="7">
    <source>
        <dbReference type="ARBA" id="ARBA00022771"/>
    </source>
</evidence>
<keyword evidence="10" id="KW-0449">Lipoprotein</keyword>
<dbReference type="SUPFAM" id="SSF57938">
    <property type="entry name" value="DnaJ/Hsp40 cysteine-rich domain"/>
    <property type="match status" value="1"/>
</dbReference>
<dbReference type="Pfam" id="PF00226">
    <property type="entry name" value="DnaJ"/>
    <property type="match status" value="1"/>
</dbReference>
<dbReference type="FunFam" id="2.60.260.20:FF:000003">
    <property type="entry name" value="DnaJ subfamily A member 2"/>
    <property type="match status" value="1"/>
</dbReference>
<reference evidence="16" key="2">
    <citation type="submission" date="2017-10" db="EMBL/GenBank/DDBJ databases">
        <title>Ladona fulva Genome sequencing and assembly.</title>
        <authorList>
            <person name="Murali S."/>
            <person name="Richards S."/>
            <person name="Bandaranaike D."/>
            <person name="Bellair M."/>
            <person name="Blankenburg K."/>
            <person name="Chao H."/>
            <person name="Dinh H."/>
            <person name="Doddapaneni H."/>
            <person name="Dugan-Rocha S."/>
            <person name="Elkadiri S."/>
            <person name="Gnanaolivu R."/>
            <person name="Hernandez B."/>
            <person name="Skinner E."/>
            <person name="Javaid M."/>
            <person name="Lee S."/>
            <person name="Li M."/>
            <person name="Ming W."/>
            <person name="Munidasa M."/>
            <person name="Muniz J."/>
            <person name="Nguyen L."/>
            <person name="Hughes D."/>
            <person name="Osuji N."/>
            <person name="Pu L.-L."/>
            <person name="Puazo M."/>
            <person name="Qu C."/>
            <person name="Quiroz J."/>
            <person name="Raj R."/>
            <person name="Weissenberger G."/>
            <person name="Xin Y."/>
            <person name="Zou X."/>
            <person name="Han Y."/>
            <person name="Worley K."/>
            <person name="Muzny D."/>
            <person name="Gibbs R."/>
        </authorList>
    </citation>
    <scope>NUCLEOTIDE SEQUENCE</scope>
    <source>
        <strain evidence="16">Sampled in the wild</strain>
    </source>
</reference>
<dbReference type="PANTHER" id="PTHR43888">
    <property type="entry name" value="DNAJ-LIKE-2, ISOFORM A-RELATED"/>
    <property type="match status" value="1"/>
</dbReference>
<dbReference type="FunFam" id="2.10.230.10:FF:000005">
    <property type="entry name" value="DnaJ homolog subfamily A member 1"/>
    <property type="match status" value="1"/>
</dbReference>
<feature type="zinc finger region" description="CR-type" evidence="12">
    <location>
        <begin position="390"/>
        <end position="474"/>
    </location>
</feature>
<dbReference type="PROSITE" id="PS51450">
    <property type="entry name" value="LRR"/>
    <property type="match status" value="1"/>
</dbReference>
<dbReference type="PRINTS" id="PR00625">
    <property type="entry name" value="JDOMAIN"/>
</dbReference>
<dbReference type="GO" id="GO:0016020">
    <property type="term" value="C:membrane"/>
    <property type="evidence" value="ECO:0007669"/>
    <property type="project" value="UniProtKB-SubCell"/>
</dbReference>
<dbReference type="FunFam" id="1.10.287.110:FF:000014">
    <property type="entry name" value="dnaJ homolog subfamily A member 1"/>
    <property type="match status" value="1"/>
</dbReference>
<comment type="caution">
    <text evidence="16">The sequence shown here is derived from an EMBL/GenBank/DDBJ whole genome shotgun (WGS) entry which is preliminary data.</text>
</comment>
<evidence type="ECO:0000256" key="8">
    <source>
        <dbReference type="ARBA" id="ARBA00022833"/>
    </source>
</evidence>
<dbReference type="InterPro" id="IPR044713">
    <property type="entry name" value="DNJA1/2-like"/>
</dbReference>
<dbReference type="SUPFAM" id="SSF46565">
    <property type="entry name" value="Chaperone J-domain"/>
    <property type="match status" value="1"/>
</dbReference>
<dbReference type="SMART" id="SM00271">
    <property type="entry name" value="DnaJ"/>
    <property type="match status" value="1"/>
</dbReference>
<keyword evidence="3" id="KW-0597">Phosphoprotein</keyword>
<evidence type="ECO:0000313" key="17">
    <source>
        <dbReference type="Proteomes" id="UP000792457"/>
    </source>
</evidence>
<dbReference type="Pfam" id="PF01556">
    <property type="entry name" value="DnaJ_C"/>
    <property type="match status" value="1"/>
</dbReference>
<dbReference type="HAMAP" id="MF_01152">
    <property type="entry name" value="DnaJ"/>
    <property type="match status" value="1"/>
</dbReference>
<name>A0A8K0K2P0_LADFU</name>
<feature type="compositionally biased region" description="Basic and acidic residues" evidence="13">
    <location>
        <begin position="187"/>
        <end position="198"/>
    </location>
</feature>
<dbReference type="InterPro" id="IPR036869">
    <property type="entry name" value="J_dom_sf"/>
</dbReference>
<dbReference type="FunFam" id="3.80.10.10:FF:000131">
    <property type="entry name" value="acidic leucine-rich nuclear phosphoprotein 32-related protein-like"/>
    <property type="match status" value="1"/>
</dbReference>
<evidence type="ECO:0000256" key="12">
    <source>
        <dbReference type="PROSITE-ProRule" id="PRU00546"/>
    </source>
</evidence>
<dbReference type="InterPro" id="IPR012724">
    <property type="entry name" value="DnaJ"/>
</dbReference>
<dbReference type="InterPro" id="IPR036410">
    <property type="entry name" value="HSP_DnaJ_Cys-rich_dom_sf"/>
</dbReference>
<keyword evidence="6" id="KW-0677">Repeat</keyword>
<keyword evidence="7 12" id="KW-0863">Zinc-finger</keyword>
<keyword evidence="4" id="KW-0433">Leucine-rich repeat</keyword>
<dbReference type="InterPro" id="IPR002939">
    <property type="entry name" value="DnaJ_C"/>
</dbReference>
<dbReference type="Gene3D" id="2.60.260.20">
    <property type="entry name" value="Urease metallochaperone UreE, N-terminal domain"/>
    <property type="match status" value="2"/>
</dbReference>
<evidence type="ECO:0000256" key="3">
    <source>
        <dbReference type="ARBA" id="ARBA00022553"/>
    </source>
</evidence>
<dbReference type="InterPro" id="IPR001611">
    <property type="entry name" value="Leu-rich_rpt"/>
</dbReference>
<dbReference type="SUPFAM" id="SSF52058">
    <property type="entry name" value="L domain-like"/>
    <property type="match status" value="1"/>
</dbReference>
<feature type="domain" description="J" evidence="14">
    <location>
        <begin position="274"/>
        <end position="336"/>
    </location>
</feature>
<accession>A0A8K0K2P0</accession>
<dbReference type="PROSITE" id="PS50076">
    <property type="entry name" value="DNAJ_2"/>
    <property type="match status" value="1"/>
</dbReference>
<dbReference type="InterPro" id="IPR001305">
    <property type="entry name" value="HSP_DnaJ_Cys-rich_dom"/>
</dbReference>
<dbReference type="Pfam" id="PF00684">
    <property type="entry name" value="DnaJ_CXXCXGXG"/>
    <property type="match status" value="1"/>
</dbReference>
<dbReference type="InterPro" id="IPR008971">
    <property type="entry name" value="HSP40/DnaJ_pept-bd"/>
</dbReference>
<reference evidence="16" key="1">
    <citation type="submission" date="2013-04" db="EMBL/GenBank/DDBJ databases">
        <authorList>
            <person name="Qu J."/>
            <person name="Murali S.C."/>
            <person name="Bandaranaike D."/>
            <person name="Bellair M."/>
            <person name="Blankenburg K."/>
            <person name="Chao H."/>
            <person name="Dinh H."/>
            <person name="Doddapaneni H."/>
            <person name="Downs B."/>
            <person name="Dugan-Rocha S."/>
            <person name="Elkadiri S."/>
            <person name="Gnanaolivu R.D."/>
            <person name="Hernandez B."/>
            <person name="Javaid M."/>
            <person name="Jayaseelan J.C."/>
            <person name="Lee S."/>
            <person name="Li M."/>
            <person name="Ming W."/>
            <person name="Munidasa M."/>
            <person name="Muniz J."/>
            <person name="Nguyen L."/>
            <person name="Ongeri F."/>
            <person name="Osuji N."/>
            <person name="Pu L.-L."/>
            <person name="Puazo M."/>
            <person name="Qu C."/>
            <person name="Quiroz J."/>
            <person name="Raj R."/>
            <person name="Weissenberger G."/>
            <person name="Xin Y."/>
            <person name="Zou X."/>
            <person name="Han Y."/>
            <person name="Richards S."/>
            <person name="Worley K."/>
            <person name="Muzny D."/>
            <person name="Gibbs R."/>
        </authorList>
    </citation>
    <scope>NUCLEOTIDE SEQUENCE</scope>
    <source>
        <strain evidence="16">Sampled in the wild</strain>
    </source>
</reference>
<dbReference type="CDD" id="cd06257">
    <property type="entry name" value="DnaJ"/>
    <property type="match status" value="1"/>
</dbReference>